<gene>
    <name evidence="4" type="ORF">BEN76_13580</name>
</gene>
<evidence type="ECO:0000256" key="1">
    <source>
        <dbReference type="ARBA" id="ARBA00022676"/>
    </source>
</evidence>
<evidence type="ECO:0000259" key="3">
    <source>
        <dbReference type="Pfam" id="PF00534"/>
    </source>
</evidence>
<evidence type="ECO:0000313" key="5">
    <source>
        <dbReference type="Proteomes" id="UP000185674"/>
    </source>
</evidence>
<protein>
    <submittedName>
        <fullName evidence="4">Glycosyl transferase family 1</fullName>
    </submittedName>
</protein>
<proteinExistence type="predicted"/>
<dbReference type="AlphaFoldDB" id="A0A1P8ELA4"/>
<organism evidence="4 5">
    <name type="scientific">Acinetobacter soli</name>
    <dbReference type="NCBI Taxonomy" id="487316"/>
    <lineage>
        <taxon>Bacteria</taxon>
        <taxon>Pseudomonadati</taxon>
        <taxon>Pseudomonadota</taxon>
        <taxon>Gammaproteobacteria</taxon>
        <taxon>Moraxellales</taxon>
        <taxon>Moraxellaceae</taxon>
        <taxon>Acinetobacter</taxon>
    </lineage>
</organism>
<dbReference type="GO" id="GO:1901135">
    <property type="term" value="P:carbohydrate derivative metabolic process"/>
    <property type="evidence" value="ECO:0007669"/>
    <property type="project" value="UniProtKB-ARBA"/>
</dbReference>
<dbReference type="GO" id="GO:0016757">
    <property type="term" value="F:glycosyltransferase activity"/>
    <property type="evidence" value="ECO:0007669"/>
    <property type="project" value="UniProtKB-KW"/>
</dbReference>
<dbReference type="STRING" id="487316.BEN76_13580"/>
<accession>A0A1P8ELA4</accession>
<name>A0A1P8ELA4_9GAMM</name>
<reference evidence="4 5" key="1">
    <citation type="submission" date="2016-08" db="EMBL/GenBank/DDBJ databases">
        <title>Complete genome sequence of Acinetobacter baylyi strain GFJ2.</title>
        <authorList>
            <person name="Tabata M."/>
            <person name="Kuboki S."/>
            <person name="Gibu N."/>
            <person name="Kinouchi Y."/>
            <person name="Vangnai A."/>
            <person name="Kasai D."/>
            <person name="Fukuda M."/>
        </authorList>
    </citation>
    <scope>NUCLEOTIDE SEQUENCE [LARGE SCALE GENOMIC DNA]</scope>
    <source>
        <strain evidence="4 5">GFJ2</strain>
    </source>
</reference>
<keyword evidence="2 4" id="KW-0808">Transferase</keyword>
<dbReference type="Pfam" id="PF00534">
    <property type="entry name" value="Glycos_transf_1"/>
    <property type="match status" value="1"/>
</dbReference>
<feature type="domain" description="Glycosyl transferase family 1" evidence="3">
    <location>
        <begin position="178"/>
        <end position="300"/>
    </location>
</feature>
<dbReference type="RefSeq" id="WP_076033310.1">
    <property type="nucleotide sequence ID" value="NZ_CP016896.1"/>
</dbReference>
<evidence type="ECO:0000313" key="4">
    <source>
        <dbReference type="EMBL" id="APV36987.1"/>
    </source>
</evidence>
<keyword evidence="1" id="KW-0328">Glycosyltransferase</keyword>
<dbReference type="SUPFAM" id="SSF53756">
    <property type="entry name" value="UDP-Glycosyltransferase/glycogen phosphorylase"/>
    <property type="match status" value="1"/>
</dbReference>
<dbReference type="InterPro" id="IPR001296">
    <property type="entry name" value="Glyco_trans_1"/>
</dbReference>
<dbReference type="PANTHER" id="PTHR12526:SF629">
    <property type="entry name" value="TEICHURONIC ACID BIOSYNTHESIS GLYCOSYLTRANSFERASE TUAH-RELATED"/>
    <property type="match status" value="1"/>
</dbReference>
<evidence type="ECO:0000256" key="2">
    <source>
        <dbReference type="ARBA" id="ARBA00022679"/>
    </source>
</evidence>
<sequence length="360" mass="41943">MKKVFFFTNSVDLANPSDGLAKKIHAQVKAFEELGYDVHLAGMKKDQYFINDQFIVISENSVFAKNRQILNFLKSYIEANADFDVCYIRKSYFTYTFISFLSAIRKKIRFIVLEIPTYPYYGELHTLRAKVGYWVEALTVTYRLKKYIDWIVTFSDDKKIFCIDTIQISNGIDPNEIEVFKDLSKEGKINFISVSSISYWHGIDRFIKSMENVENIHFYIIGPSNDESNKLKKIVLEKKLQNKVSFCGYMSKDELSKIYQISHIGVGSLGRHRSGILALNSLKNREYLAKGLPVIYSEIDSDLDHLDFVYKVSADEDLIDIEEIINWYLIDTISREKIVKFSEKFLWKVQIKLILDKLGF</sequence>
<dbReference type="KEGG" id="asol:BEN76_13580"/>
<dbReference type="Proteomes" id="UP000185674">
    <property type="component" value="Chromosome"/>
</dbReference>
<dbReference type="EMBL" id="CP016896">
    <property type="protein sequence ID" value="APV36987.1"/>
    <property type="molecule type" value="Genomic_DNA"/>
</dbReference>
<dbReference type="PANTHER" id="PTHR12526">
    <property type="entry name" value="GLYCOSYLTRANSFERASE"/>
    <property type="match status" value="1"/>
</dbReference>
<dbReference type="CDD" id="cd03801">
    <property type="entry name" value="GT4_PimA-like"/>
    <property type="match status" value="1"/>
</dbReference>
<dbReference type="Gene3D" id="3.40.50.2000">
    <property type="entry name" value="Glycogen Phosphorylase B"/>
    <property type="match status" value="2"/>
</dbReference>